<dbReference type="InterPro" id="IPR013650">
    <property type="entry name" value="ATP-grasp_succ-CoA_synth-type"/>
</dbReference>
<comment type="subunit">
    <text evidence="7">Heterotetramer of two alpha and two beta subunits.</text>
</comment>
<evidence type="ECO:0000313" key="10">
    <source>
        <dbReference type="EMBL" id="RFM23895.1"/>
    </source>
</evidence>
<keyword evidence="5 7" id="KW-0547">Nucleotide-binding</keyword>
<dbReference type="EC" id="6.2.1.5" evidence="7"/>
<comment type="similarity">
    <text evidence="1 7">Belongs to the succinate/malate CoA ligase beta subunit family.</text>
</comment>
<comment type="function">
    <text evidence="7">Succinyl-CoA synthetase functions in the citric acid cycle (TCA), coupling the hydrolysis of succinyl-CoA to the synthesis of either ATP or GTP and thus represents the only step of substrate-level phosphorylation in the TCA. The beta subunit provides nucleotide specificity of the enzyme and binds the substrate succinate, while the binding sites for coenzyme A and phosphate are found in the alpha subunit.</text>
</comment>
<comment type="catalytic activity">
    <reaction evidence="7">
        <text>succinate + ATP + CoA = succinyl-CoA + ADP + phosphate</text>
        <dbReference type="Rhea" id="RHEA:17661"/>
        <dbReference type="ChEBI" id="CHEBI:30031"/>
        <dbReference type="ChEBI" id="CHEBI:30616"/>
        <dbReference type="ChEBI" id="CHEBI:43474"/>
        <dbReference type="ChEBI" id="CHEBI:57287"/>
        <dbReference type="ChEBI" id="CHEBI:57292"/>
        <dbReference type="ChEBI" id="CHEBI:456216"/>
        <dbReference type="EC" id="6.2.1.5"/>
    </reaction>
</comment>
<evidence type="ECO:0000256" key="3">
    <source>
        <dbReference type="ARBA" id="ARBA00022598"/>
    </source>
</evidence>
<evidence type="ECO:0000256" key="7">
    <source>
        <dbReference type="HAMAP-Rule" id="MF_00558"/>
    </source>
</evidence>
<evidence type="ECO:0000256" key="5">
    <source>
        <dbReference type="ARBA" id="ARBA00022741"/>
    </source>
</evidence>
<feature type="domain" description="ATP-grasp" evidence="9">
    <location>
        <begin position="9"/>
        <end position="59"/>
    </location>
</feature>
<feature type="binding site" evidence="7">
    <location>
        <position position="224"/>
    </location>
    <ligand>
        <name>Mg(2+)</name>
        <dbReference type="ChEBI" id="CHEBI:18420"/>
    </ligand>
</feature>
<keyword evidence="7 8" id="KW-0067">ATP-binding</keyword>
<comment type="cofactor">
    <cofactor evidence="7">
        <name>Mg(2+)</name>
        <dbReference type="ChEBI" id="CHEBI:18420"/>
    </cofactor>
    <text evidence="7">Binds 1 Mg(2+) ion per subunit.</text>
</comment>
<name>A0A395LZF5_9BACT</name>
<feature type="binding site" evidence="7">
    <location>
        <position position="132"/>
    </location>
    <ligand>
        <name>ATP</name>
        <dbReference type="ChEBI" id="CHEBI:30616"/>
    </ligand>
</feature>
<protein>
    <recommendedName>
        <fullName evidence="7">Succinate--CoA ligase [ADP-forming] subunit beta</fullName>
        <ecNumber evidence="7">6.2.1.5</ecNumber>
    </recommendedName>
    <alternativeName>
        <fullName evidence="7">Succinyl-CoA synthetase subunit beta</fullName>
        <shortName evidence="7">SCS-beta</shortName>
    </alternativeName>
</protein>
<dbReference type="SUPFAM" id="SSF56059">
    <property type="entry name" value="Glutathione synthetase ATP-binding domain-like"/>
    <property type="match status" value="1"/>
</dbReference>
<evidence type="ECO:0000256" key="6">
    <source>
        <dbReference type="ARBA" id="ARBA00022842"/>
    </source>
</evidence>
<evidence type="ECO:0000256" key="4">
    <source>
        <dbReference type="ARBA" id="ARBA00022723"/>
    </source>
</evidence>
<dbReference type="PROSITE" id="PS01217">
    <property type="entry name" value="SUCCINYL_COA_LIG_3"/>
    <property type="match status" value="1"/>
</dbReference>
<dbReference type="FunFam" id="3.40.50.261:FF:000001">
    <property type="entry name" value="Succinate--CoA ligase [ADP-forming] subunit beta"/>
    <property type="match status" value="1"/>
</dbReference>
<dbReference type="PANTHER" id="PTHR11815">
    <property type="entry name" value="SUCCINYL-COA SYNTHETASE BETA CHAIN"/>
    <property type="match status" value="1"/>
</dbReference>
<dbReference type="Pfam" id="PF00549">
    <property type="entry name" value="Ligase_CoA"/>
    <property type="match status" value="1"/>
</dbReference>
<dbReference type="UniPathway" id="UPA00223">
    <property type="reaction ID" value="UER00999"/>
</dbReference>
<dbReference type="InterPro" id="IPR017866">
    <property type="entry name" value="Succ-CoA_synthase_bsu_CS"/>
</dbReference>
<dbReference type="Gene3D" id="3.30.1490.20">
    <property type="entry name" value="ATP-grasp fold, A domain"/>
    <property type="match status" value="1"/>
</dbReference>
<dbReference type="EMBL" id="PHFL01000053">
    <property type="protein sequence ID" value="RFM23895.1"/>
    <property type="molecule type" value="Genomic_DNA"/>
</dbReference>
<keyword evidence="3 7" id="KW-0436">Ligase</keyword>
<sequence>MNLHEFQAKELLSRFGVPIPKGRVVSSAEEAGRVTYEEFVLSGIPAVLLKAQLHAGGRGKGHFVHADTGEPLLFNGTPVRGVMLVREGNIADKAYRLALLMLGNRLVTAQTGAEGRRVRHLLIEQAVPIAREFYLAITLDRSRNRPLVLLSTEGGVEIETVAAEHPEAIVREHIHPFWGLQPFQARRIGFRLGLEGTQLNAFVELLAKLACAYEELECSLLELNPLALTADGRFLALDAKVVLDDNALFRHPDLAALRDIAEEDPLEVEAARHQLNYIKLDGNVGCMVNGAGLAMATMDMIQLAGGRPANFLDVGGAANVERIAHAFRIMLSDPNVRVALVNIFGGIVRCDRVANGIVQALQHVEVRVPIVIRLEGTNAEEAAQILQRSGLQFHVARSLDDAAQLIRQLLAQLETAPSNVPS</sequence>
<organism evidence="10 11">
    <name type="scientific">Candidatus Thermochlorobacter aerophilus</name>
    <dbReference type="NCBI Taxonomy" id="1868324"/>
    <lineage>
        <taxon>Bacteria</taxon>
        <taxon>Pseudomonadati</taxon>
        <taxon>Chlorobiota</taxon>
        <taxon>Chlorobiia</taxon>
        <taxon>Chlorobiales</taxon>
        <taxon>Candidatus Thermochlorobacteriaceae</taxon>
        <taxon>Candidatus Thermochlorobacter</taxon>
    </lineage>
</organism>
<dbReference type="PANTHER" id="PTHR11815:SF10">
    <property type="entry name" value="SUCCINATE--COA LIGASE [GDP-FORMING] SUBUNIT BETA, MITOCHONDRIAL"/>
    <property type="match status" value="1"/>
</dbReference>
<dbReference type="FunFam" id="3.30.470.20:FF:000002">
    <property type="entry name" value="Succinate--CoA ligase [ADP-forming] subunit beta"/>
    <property type="match status" value="1"/>
</dbReference>
<dbReference type="InterPro" id="IPR011761">
    <property type="entry name" value="ATP-grasp"/>
</dbReference>
<dbReference type="InterPro" id="IPR016102">
    <property type="entry name" value="Succinyl-CoA_synth-like"/>
</dbReference>
<feature type="binding site" evidence="7">
    <location>
        <position position="238"/>
    </location>
    <ligand>
        <name>Mg(2+)</name>
        <dbReference type="ChEBI" id="CHEBI:18420"/>
    </ligand>
</feature>
<dbReference type="GO" id="GO:0006104">
    <property type="term" value="P:succinyl-CoA metabolic process"/>
    <property type="evidence" value="ECO:0007669"/>
    <property type="project" value="TreeGrafter"/>
</dbReference>
<keyword evidence="6 7" id="KW-0460">Magnesium</keyword>
<feature type="binding site" evidence="7">
    <location>
        <position position="289"/>
    </location>
    <ligand>
        <name>substrate</name>
        <note>ligand shared with subunit alpha</note>
    </ligand>
</feature>
<dbReference type="Gene3D" id="3.30.470.20">
    <property type="entry name" value="ATP-grasp fold, B domain"/>
    <property type="match status" value="1"/>
</dbReference>
<keyword evidence="4 7" id="KW-0479">Metal-binding</keyword>
<dbReference type="GO" id="GO:0004775">
    <property type="term" value="F:succinate-CoA ligase (ADP-forming) activity"/>
    <property type="evidence" value="ECO:0007669"/>
    <property type="project" value="UniProtKB-UniRule"/>
</dbReference>
<evidence type="ECO:0000256" key="1">
    <source>
        <dbReference type="ARBA" id="ARBA00009182"/>
    </source>
</evidence>
<reference evidence="10 11" key="1">
    <citation type="journal article" date="2011" name="ISME J.">
        <title>Community ecology of hot spring cyanobacterial mats: predominant populations and their functional potential.</title>
        <authorList>
            <person name="Klatt C.G."/>
            <person name="Wood J.M."/>
            <person name="Rusch D.B."/>
            <person name="Bateson M.M."/>
            <person name="Hamamura N."/>
            <person name="Heidelberg J.F."/>
            <person name="Grossman A.R."/>
            <person name="Bhaya D."/>
            <person name="Cohan F.M."/>
            <person name="Kuhl M."/>
            <person name="Bryant D.A."/>
            <person name="Ward D.M."/>
        </authorList>
    </citation>
    <scope>NUCLEOTIDE SEQUENCE [LARGE SCALE GENOMIC DNA]</scope>
    <source>
        <strain evidence="10">OS</strain>
    </source>
</reference>
<feature type="binding site" evidence="7">
    <location>
        <position position="50"/>
    </location>
    <ligand>
        <name>ATP</name>
        <dbReference type="ChEBI" id="CHEBI:30616"/>
    </ligand>
</feature>
<dbReference type="GO" id="GO:0042709">
    <property type="term" value="C:succinate-CoA ligase complex"/>
    <property type="evidence" value="ECO:0007669"/>
    <property type="project" value="TreeGrafter"/>
</dbReference>
<dbReference type="GO" id="GO:0000287">
    <property type="term" value="F:magnesium ion binding"/>
    <property type="evidence" value="ECO:0007669"/>
    <property type="project" value="UniProtKB-UniRule"/>
</dbReference>
<dbReference type="InterPro" id="IPR013815">
    <property type="entry name" value="ATP_grasp_subdomain_1"/>
</dbReference>
<dbReference type="AlphaFoldDB" id="A0A395LZF5"/>
<dbReference type="Gene3D" id="3.40.50.261">
    <property type="entry name" value="Succinyl-CoA synthetase domains"/>
    <property type="match status" value="1"/>
</dbReference>
<evidence type="ECO:0000256" key="8">
    <source>
        <dbReference type="PROSITE-ProRule" id="PRU00409"/>
    </source>
</evidence>
<dbReference type="InterPro" id="IPR005811">
    <property type="entry name" value="SUCC_ACL_C"/>
</dbReference>
<dbReference type="GO" id="GO:0005829">
    <property type="term" value="C:cytosol"/>
    <property type="evidence" value="ECO:0007669"/>
    <property type="project" value="TreeGrafter"/>
</dbReference>
<proteinExistence type="inferred from homology"/>
<comment type="pathway">
    <text evidence="7">Carbohydrate metabolism; tricarboxylic acid cycle; succinate from succinyl-CoA (ligase route): step 1/1.</text>
</comment>
<evidence type="ECO:0000256" key="2">
    <source>
        <dbReference type="ARBA" id="ARBA00022532"/>
    </source>
</evidence>
<feature type="binding site" evidence="7">
    <location>
        <position position="127"/>
    </location>
    <ligand>
        <name>ATP</name>
        <dbReference type="ChEBI" id="CHEBI:30616"/>
    </ligand>
</feature>
<dbReference type="HAMAP" id="MF_00558">
    <property type="entry name" value="Succ_CoA_beta"/>
    <property type="match status" value="1"/>
</dbReference>
<feature type="binding site" evidence="7">
    <location>
        <position position="124"/>
    </location>
    <ligand>
        <name>ATP</name>
        <dbReference type="ChEBI" id="CHEBI:30616"/>
    </ligand>
</feature>
<accession>A0A395LZF5</accession>
<dbReference type="NCBIfam" id="TIGR01016">
    <property type="entry name" value="sucCoAbeta"/>
    <property type="match status" value="1"/>
</dbReference>
<keyword evidence="2 7" id="KW-0816">Tricarboxylic acid cycle</keyword>
<comment type="caution">
    <text evidence="10">The sequence shown here is derived from an EMBL/GenBank/DDBJ whole genome shotgun (WGS) entry which is preliminary data.</text>
</comment>
<dbReference type="PROSITE" id="PS50975">
    <property type="entry name" value="ATP_GRASP"/>
    <property type="match status" value="1"/>
</dbReference>
<feature type="binding site" evidence="7">
    <location>
        <begin position="57"/>
        <end position="59"/>
    </location>
    <ligand>
        <name>ATP</name>
        <dbReference type="ChEBI" id="CHEBI:30616"/>
    </ligand>
</feature>
<feature type="binding site" evidence="7">
    <location>
        <begin position="346"/>
        <end position="348"/>
    </location>
    <ligand>
        <name>substrate</name>
        <note>ligand shared with subunit alpha</note>
    </ligand>
</feature>
<evidence type="ECO:0000313" key="11">
    <source>
        <dbReference type="Proteomes" id="UP000266389"/>
    </source>
</evidence>
<dbReference type="NCBIfam" id="NF001913">
    <property type="entry name" value="PRK00696.1"/>
    <property type="match status" value="1"/>
</dbReference>
<dbReference type="SUPFAM" id="SSF52210">
    <property type="entry name" value="Succinyl-CoA synthetase domains"/>
    <property type="match status" value="1"/>
</dbReference>
<comment type="catalytic activity">
    <reaction evidence="7">
        <text>GTP + succinate + CoA = succinyl-CoA + GDP + phosphate</text>
        <dbReference type="Rhea" id="RHEA:22120"/>
        <dbReference type="ChEBI" id="CHEBI:30031"/>
        <dbReference type="ChEBI" id="CHEBI:37565"/>
        <dbReference type="ChEBI" id="CHEBI:43474"/>
        <dbReference type="ChEBI" id="CHEBI:57287"/>
        <dbReference type="ChEBI" id="CHEBI:57292"/>
        <dbReference type="ChEBI" id="CHEBI:58189"/>
    </reaction>
</comment>
<evidence type="ECO:0000259" key="9">
    <source>
        <dbReference type="PROSITE" id="PS50975"/>
    </source>
</evidence>
<dbReference type="GO" id="GO:0004776">
    <property type="term" value="F:succinate-CoA ligase (GDP-forming) activity"/>
    <property type="evidence" value="ECO:0007669"/>
    <property type="project" value="RHEA"/>
</dbReference>
<dbReference type="Proteomes" id="UP000266389">
    <property type="component" value="Unassembled WGS sequence"/>
</dbReference>
<dbReference type="PIRSF" id="PIRSF001554">
    <property type="entry name" value="SucCS_beta"/>
    <property type="match status" value="1"/>
</dbReference>
<dbReference type="Pfam" id="PF08442">
    <property type="entry name" value="ATP-grasp_2"/>
    <property type="match status" value="1"/>
</dbReference>
<dbReference type="GO" id="GO:0006099">
    <property type="term" value="P:tricarboxylic acid cycle"/>
    <property type="evidence" value="ECO:0007669"/>
    <property type="project" value="UniProtKB-UniRule"/>
</dbReference>
<gene>
    <name evidence="7" type="primary">sucC</name>
    <name evidence="10" type="ORF">D0433_08660</name>
</gene>
<dbReference type="InterPro" id="IPR005809">
    <property type="entry name" value="Succ_CoA_ligase-like_bsu"/>
</dbReference>
<dbReference type="GO" id="GO:0005524">
    <property type="term" value="F:ATP binding"/>
    <property type="evidence" value="ECO:0007669"/>
    <property type="project" value="UniProtKB-UniRule"/>
</dbReference>